<sequence length="180" mass="20048">MKKLLPTALCSLFLCQPSLAAEPDTAALYDHQLPRLHSSEMLDMRPFAGHPMLVINTASFCGFTGQFEGLEALHQRYKEQGLKVVGFPSNDFKQEAKDEAEAAEVCFVNFGVTFDMAQPIKVRGQDAHPIFKEITRQSGKAPRWNFYKFVLNKQGQVTAVFSSLTKPDDPKLQAAIEAVL</sequence>
<keyword evidence="3 5" id="KW-0560">Oxidoreductase</keyword>
<dbReference type="Pfam" id="PF00255">
    <property type="entry name" value="GSHPx"/>
    <property type="match status" value="1"/>
</dbReference>
<dbReference type="Gene3D" id="3.40.30.10">
    <property type="entry name" value="Glutaredoxin"/>
    <property type="match status" value="1"/>
</dbReference>
<keyword evidence="2 5" id="KW-0575">Peroxidase</keyword>
<dbReference type="PROSITE" id="PS00460">
    <property type="entry name" value="GLUTATHIONE_PEROXID_1"/>
    <property type="match status" value="1"/>
</dbReference>
<feature type="chain" id="PRO_5013367514" description="Glutathione peroxidase" evidence="6">
    <location>
        <begin position="21"/>
        <end position="180"/>
    </location>
</feature>
<accession>A0A1Y0D4D3</accession>
<feature type="signal peptide" evidence="6">
    <location>
        <begin position="1"/>
        <end position="20"/>
    </location>
</feature>
<dbReference type="OrthoDB" id="9785502at2"/>
<dbReference type="PANTHER" id="PTHR11592">
    <property type="entry name" value="GLUTATHIONE PEROXIDASE"/>
    <property type="match status" value="1"/>
</dbReference>
<name>A0A1Y0D4D3_9GAMM</name>
<protein>
    <recommendedName>
        <fullName evidence="5">Glutathione peroxidase</fullName>
    </recommendedName>
</protein>
<evidence type="ECO:0000256" key="3">
    <source>
        <dbReference type="ARBA" id="ARBA00023002"/>
    </source>
</evidence>
<dbReference type="PIRSF" id="PIRSF000303">
    <property type="entry name" value="Glutathion_perox"/>
    <property type="match status" value="1"/>
</dbReference>
<reference evidence="7 8" key="1">
    <citation type="journal article" date="2014" name="Int. J. Syst. Evol. Microbiol.">
        <title>Oceanisphaera profunda sp. nov., a marine bacterium isolated from deep-sea sediment, and emended description of the genus Oceanisphaera.</title>
        <authorList>
            <person name="Xu Z."/>
            <person name="Zhang X.Y."/>
            <person name="Su H.N."/>
            <person name="Yu Z.C."/>
            <person name="Liu C."/>
            <person name="Li H."/>
            <person name="Chen X.L."/>
            <person name="Song X.Y."/>
            <person name="Xie B.B."/>
            <person name="Qin Q.L."/>
            <person name="Zhou B.C."/>
            <person name="Shi M."/>
            <person name="Huang Y."/>
            <person name="Zhang Y.Z."/>
        </authorList>
    </citation>
    <scope>NUCLEOTIDE SEQUENCE [LARGE SCALE GENOMIC DNA]</scope>
    <source>
        <strain evidence="7 8">SM1222</strain>
    </source>
</reference>
<dbReference type="PRINTS" id="PR01011">
    <property type="entry name" value="GLUTPROXDASE"/>
</dbReference>
<evidence type="ECO:0000313" key="8">
    <source>
        <dbReference type="Proteomes" id="UP000243937"/>
    </source>
</evidence>
<evidence type="ECO:0000256" key="6">
    <source>
        <dbReference type="SAM" id="SignalP"/>
    </source>
</evidence>
<dbReference type="PANTHER" id="PTHR11592:SF44">
    <property type="entry name" value="GLUTATHIONE PEROXIDASE"/>
    <property type="match status" value="1"/>
</dbReference>
<dbReference type="RefSeq" id="WP_087035761.1">
    <property type="nucleotide sequence ID" value="NZ_CP021377.1"/>
</dbReference>
<keyword evidence="8" id="KW-1185">Reference proteome</keyword>
<dbReference type="InterPro" id="IPR029759">
    <property type="entry name" value="GPX_AS"/>
</dbReference>
<dbReference type="InterPro" id="IPR036249">
    <property type="entry name" value="Thioredoxin-like_sf"/>
</dbReference>
<gene>
    <name evidence="7" type="ORF">CBP31_06895</name>
</gene>
<evidence type="ECO:0000256" key="4">
    <source>
        <dbReference type="PIRSR" id="PIRSR000303-1"/>
    </source>
</evidence>
<feature type="active site" evidence="4">
    <location>
        <position position="61"/>
    </location>
</feature>
<dbReference type="GO" id="GO:0004601">
    <property type="term" value="F:peroxidase activity"/>
    <property type="evidence" value="ECO:0007669"/>
    <property type="project" value="UniProtKB-KW"/>
</dbReference>
<dbReference type="AlphaFoldDB" id="A0A1Y0D4D3"/>
<evidence type="ECO:0000256" key="5">
    <source>
        <dbReference type="RuleBase" id="RU000499"/>
    </source>
</evidence>
<keyword evidence="6" id="KW-0732">Signal</keyword>
<dbReference type="CDD" id="cd00340">
    <property type="entry name" value="GSH_Peroxidase"/>
    <property type="match status" value="1"/>
</dbReference>
<dbReference type="KEGG" id="opf:CBP31_06895"/>
<evidence type="ECO:0000256" key="1">
    <source>
        <dbReference type="ARBA" id="ARBA00006926"/>
    </source>
</evidence>
<proteinExistence type="inferred from homology"/>
<evidence type="ECO:0000256" key="2">
    <source>
        <dbReference type="ARBA" id="ARBA00022559"/>
    </source>
</evidence>
<dbReference type="SUPFAM" id="SSF52833">
    <property type="entry name" value="Thioredoxin-like"/>
    <property type="match status" value="1"/>
</dbReference>
<dbReference type="PROSITE" id="PS51355">
    <property type="entry name" value="GLUTATHIONE_PEROXID_3"/>
    <property type="match status" value="1"/>
</dbReference>
<dbReference type="Proteomes" id="UP000243937">
    <property type="component" value="Chromosome"/>
</dbReference>
<dbReference type="InterPro" id="IPR000889">
    <property type="entry name" value="Glutathione_peroxidase"/>
</dbReference>
<comment type="similarity">
    <text evidence="1 5">Belongs to the glutathione peroxidase family.</text>
</comment>
<organism evidence="7 8">
    <name type="scientific">Oceanisphaera profunda</name>
    <dbReference type="NCBI Taxonomy" id="1416627"/>
    <lineage>
        <taxon>Bacteria</taxon>
        <taxon>Pseudomonadati</taxon>
        <taxon>Pseudomonadota</taxon>
        <taxon>Gammaproteobacteria</taxon>
        <taxon>Aeromonadales</taxon>
        <taxon>Aeromonadaceae</taxon>
        <taxon>Oceanisphaera</taxon>
    </lineage>
</organism>
<dbReference type="EMBL" id="CP021377">
    <property type="protein sequence ID" value="ART82382.1"/>
    <property type="molecule type" value="Genomic_DNA"/>
</dbReference>
<evidence type="ECO:0000313" key="7">
    <source>
        <dbReference type="EMBL" id="ART82382.1"/>
    </source>
</evidence>
<dbReference type="GO" id="GO:0034599">
    <property type="term" value="P:cellular response to oxidative stress"/>
    <property type="evidence" value="ECO:0007669"/>
    <property type="project" value="TreeGrafter"/>
</dbReference>